<protein>
    <recommendedName>
        <fullName evidence="9">Solute carrier family 40 protein</fullName>
    </recommendedName>
</protein>
<dbReference type="InterPro" id="IPR050171">
    <property type="entry name" value="MFS_Transporters"/>
</dbReference>
<reference evidence="7" key="1">
    <citation type="submission" date="2023-10" db="EMBL/GenBank/DDBJ databases">
        <authorList>
            <person name="Chen Y."/>
            <person name="Shah S."/>
            <person name="Dougan E. K."/>
            <person name="Thang M."/>
            <person name="Chan C."/>
        </authorList>
    </citation>
    <scope>NUCLEOTIDE SEQUENCE [LARGE SCALE GENOMIC DNA]</scope>
</reference>
<keyword evidence="4" id="KW-0812">Transmembrane</keyword>
<keyword evidence="3" id="KW-1003">Cell membrane</keyword>
<keyword evidence="6" id="KW-0472">Membrane</keyword>
<organism evidence="7 8">
    <name type="scientific">Prorocentrum cordatum</name>
    <dbReference type="NCBI Taxonomy" id="2364126"/>
    <lineage>
        <taxon>Eukaryota</taxon>
        <taxon>Sar</taxon>
        <taxon>Alveolata</taxon>
        <taxon>Dinophyceae</taxon>
        <taxon>Prorocentrales</taxon>
        <taxon>Prorocentraceae</taxon>
        <taxon>Prorocentrum</taxon>
    </lineage>
</organism>
<dbReference type="InterPro" id="IPR036259">
    <property type="entry name" value="MFS_trans_sf"/>
</dbReference>
<comment type="caution">
    <text evidence="7">The sequence shown here is derived from an EMBL/GenBank/DDBJ whole genome shotgun (WGS) entry which is preliminary data.</text>
</comment>
<dbReference type="Gene3D" id="1.20.1250.20">
    <property type="entry name" value="MFS general substrate transporter like domains"/>
    <property type="match status" value="1"/>
</dbReference>
<comment type="subcellular location">
    <subcellularLocation>
        <location evidence="1">Cell membrane</location>
        <topology evidence="1">Multi-pass membrane protein</topology>
    </subcellularLocation>
</comment>
<evidence type="ECO:0000313" key="8">
    <source>
        <dbReference type="Proteomes" id="UP001189429"/>
    </source>
</evidence>
<evidence type="ECO:0000256" key="5">
    <source>
        <dbReference type="ARBA" id="ARBA00022989"/>
    </source>
</evidence>
<evidence type="ECO:0000256" key="2">
    <source>
        <dbReference type="ARBA" id="ARBA00022448"/>
    </source>
</evidence>
<dbReference type="PANTHER" id="PTHR23517">
    <property type="entry name" value="RESISTANCE PROTEIN MDTM, PUTATIVE-RELATED-RELATED"/>
    <property type="match status" value="1"/>
</dbReference>
<dbReference type="EMBL" id="CAUYUJ010017867">
    <property type="protein sequence ID" value="CAK0878618.1"/>
    <property type="molecule type" value="Genomic_DNA"/>
</dbReference>
<evidence type="ECO:0000256" key="3">
    <source>
        <dbReference type="ARBA" id="ARBA00022475"/>
    </source>
</evidence>
<evidence type="ECO:0000256" key="4">
    <source>
        <dbReference type="ARBA" id="ARBA00022692"/>
    </source>
</evidence>
<proteinExistence type="predicted"/>
<evidence type="ECO:0000313" key="7">
    <source>
        <dbReference type="EMBL" id="CAK0878618.1"/>
    </source>
</evidence>
<keyword evidence="2" id="KW-0813">Transport</keyword>
<evidence type="ECO:0000256" key="6">
    <source>
        <dbReference type="ARBA" id="ARBA00023136"/>
    </source>
</evidence>
<sequence>MNATMPKYLVRELGEDSPWGSVNSINYWTCTVVPPIAAAVTGHWKEMPCIILGSFVMAVAPAFMVLETSVRATCAWLLLMSLGEVIWSPRFVTYTANLSPPGREGAFLVLANTPQFLAGLPTGWLSPAARKSGPAQGWALGCAAVVAAKQTRARRGSCRCVACSAAGTPSRRAGSCWSATARNSGATSGNRLRGSAGSG</sequence>
<evidence type="ECO:0008006" key="9">
    <source>
        <dbReference type="Google" id="ProtNLM"/>
    </source>
</evidence>
<name>A0ABN9VY66_9DINO</name>
<evidence type="ECO:0000256" key="1">
    <source>
        <dbReference type="ARBA" id="ARBA00004651"/>
    </source>
</evidence>
<gene>
    <name evidence="7" type="ORF">PCOR1329_LOCUS62327</name>
</gene>
<accession>A0ABN9VY66</accession>
<keyword evidence="8" id="KW-1185">Reference proteome</keyword>
<keyword evidence="5" id="KW-1133">Transmembrane helix</keyword>
<dbReference type="Proteomes" id="UP001189429">
    <property type="component" value="Unassembled WGS sequence"/>
</dbReference>
<dbReference type="SUPFAM" id="SSF103473">
    <property type="entry name" value="MFS general substrate transporter"/>
    <property type="match status" value="1"/>
</dbReference>
<dbReference type="PANTHER" id="PTHR23517:SF3">
    <property type="entry name" value="INTEGRAL MEMBRANE TRANSPORT PROTEIN"/>
    <property type="match status" value="1"/>
</dbReference>